<evidence type="ECO:0000256" key="1">
    <source>
        <dbReference type="ARBA" id="ARBA00004127"/>
    </source>
</evidence>
<evidence type="ECO:0000313" key="12">
    <source>
        <dbReference type="EMBL" id="CAG8636324.1"/>
    </source>
</evidence>
<keyword evidence="9" id="KW-0594">Phospholipid biosynthesis</keyword>
<evidence type="ECO:0000256" key="6">
    <source>
        <dbReference type="ARBA" id="ARBA00022989"/>
    </source>
</evidence>
<accession>A0A9N9GX91</accession>
<keyword evidence="3" id="KW-0808">Transferase</keyword>
<dbReference type="GO" id="GO:0004608">
    <property type="term" value="F:phosphatidylethanolamine N-methyltransferase activity"/>
    <property type="evidence" value="ECO:0007669"/>
    <property type="project" value="TreeGrafter"/>
</dbReference>
<name>A0A9N9GX91_9GLOM</name>
<proteinExistence type="predicted"/>
<keyword evidence="6 11" id="KW-1133">Transmembrane helix</keyword>
<feature type="transmembrane region" description="Helical" evidence="11">
    <location>
        <begin position="146"/>
        <end position="168"/>
    </location>
</feature>
<keyword evidence="13" id="KW-1185">Reference proteome</keyword>
<feature type="transmembrane region" description="Helical" evidence="11">
    <location>
        <begin position="64"/>
        <end position="85"/>
    </location>
</feature>
<keyword evidence="2" id="KW-0444">Lipid biosynthesis</keyword>
<dbReference type="OrthoDB" id="4583at2759"/>
<dbReference type="InterPro" id="IPR007318">
    <property type="entry name" value="Phopholipid_MeTrfase"/>
</dbReference>
<keyword evidence="10" id="KW-1208">Phospholipid metabolism</keyword>
<dbReference type="EMBL" id="CAJVPK010004387">
    <property type="protein sequence ID" value="CAG8636324.1"/>
    <property type="molecule type" value="Genomic_DNA"/>
</dbReference>
<reference evidence="12" key="1">
    <citation type="submission" date="2021-06" db="EMBL/GenBank/DDBJ databases">
        <authorList>
            <person name="Kallberg Y."/>
            <person name="Tangrot J."/>
            <person name="Rosling A."/>
        </authorList>
    </citation>
    <scope>NUCLEOTIDE SEQUENCE</scope>
    <source>
        <strain evidence="12">AZ414A</strain>
    </source>
</reference>
<dbReference type="PANTHER" id="PTHR32138">
    <property type="entry name" value="PHOSPHATIDYLETHANOLAMINE N-METHYLTRANSFERASE"/>
    <property type="match status" value="1"/>
</dbReference>
<dbReference type="AlphaFoldDB" id="A0A9N9GX91"/>
<gene>
    <name evidence="12" type="ORF">DEBURN_LOCUS10986</name>
</gene>
<sequence length="249" mass="28939">SDIMENSNNDIKLRLKIEPVVNSTDKVPYNNDKDKENSGIVYGKTPNGFETLLFFILPSSTKQWVFLFLFIFWRTAYDVGLGILLKNQSEKRNLVTLAKRAKIFDKEKGGKLRDFIKKELSIKMGDDYDFDTVPPEFNTWLLFRQLVDLILLNDFTTYAFFALSNFSIPENSGLIINILRWAGGLFLLWFNIWVKTDAHRVVKDFAWYWGDFFFLVDQSLTFDGVFEMAPHPMYSVGYVGYYGVSLIMS</sequence>
<evidence type="ECO:0000256" key="9">
    <source>
        <dbReference type="ARBA" id="ARBA00023209"/>
    </source>
</evidence>
<feature type="non-terminal residue" evidence="12">
    <location>
        <position position="249"/>
    </location>
</feature>
<evidence type="ECO:0000256" key="10">
    <source>
        <dbReference type="ARBA" id="ARBA00023264"/>
    </source>
</evidence>
<keyword evidence="8 11" id="KW-0472">Membrane</keyword>
<protein>
    <submittedName>
        <fullName evidence="12">9439_t:CDS:1</fullName>
    </submittedName>
</protein>
<feature type="transmembrane region" description="Helical" evidence="11">
    <location>
        <begin position="174"/>
        <end position="194"/>
    </location>
</feature>
<comment type="caution">
    <text evidence="12">The sequence shown here is derived from an EMBL/GenBank/DDBJ whole genome shotgun (WGS) entry which is preliminary data.</text>
</comment>
<keyword evidence="4" id="KW-0949">S-adenosyl-L-methionine</keyword>
<keyword evidence="5 11" id="KW-0812">Transmembrane</keyword>
<dbReference type="PANTHER" id="PTHR32138:SF0">
    <property type="entry name" value="PHOSPHATIDYLETHANOLAMINE N-METHYLTRANSFERASE"/>
    <property type="match status" value="1"/>
</dbReference>
<dbReference type="GO" id="GO:0006656">
    <property type="term" value="P:phosphatidylcholine biosynthetic process"/>
    <property type="evidence" value="ECO:0007669"/>
    <property type="project" value="TreeGrafter"/>
</dbReference>
<dbReference type="Pfam" id="PF04191">
    <property type="entry name" value="PEMT"/>
    <property type="match status" value="1"/>
</dbReference>
<comment type="subcellular location">
    <subcellularLocation>
        <location evidence="1">Endomembrane system</location>
        <topology evidence="1">Multi-pass membrane protein</topology>
    </subcellularLocation>
</comment>
<keyword evidence="7" id="KW-0443">Lipid metabolism</keyword>
<dbReference type="GO" id="GO:0012505">
    <property type="term" value="C:endomembrane system"/>
    <property type="evidence" value="ECO:0007669"/>
    <property type="project" value="UniProtKB-SubCell"/>
</dbReference>
<evidence type="ECO:0000313" key="13">
    <source>
        <dbReference type="Proteomes" id="UP000789706"/>
    </source>
</evidence>
<organism evidence="12 13">
    <name type="scientific">Diversispora eburnea</name>
    <dbReference type="NCBI Taxonomy" id="1213867"/>
    <lineage>
        <taxon>Eukaryota</taxon>
        <taxon>Fungi</taxon>
        <taxon>Fungi incertae sedis</taxon>
        <taxon>Mucoromycota</taxon>
        <taxon>Glomeromycotina</taxon>
        <taxon>Glomeromycetes</taxon>
        <taxon>Diversisporales</taxon>
        <taxon>Diversisporaceae</taxon>
        <taxon>Diversispora</taxon>
    </lineage>
</organism>
<evidence type="ECO:0000256" key="3">
    <source>
        <dbReference type="ARBA" id="ARBA00022603"/>
    </source>
</evidence>
<keyword evidence="3" id="KW-0489">Methyltransferase</keyword>
<evidence type="ECO:0000256" key="5">
    <source>
        <dbReference type="ARBA" id="ARBA00022692"/>
    </source>
</evidence>
<feature type="non-terminal residue" evidence="12">
    <location>
        <position position="1"/>
    </location>
</feature>
<evidence type="ECO:0000256" key="4">
    <source>
        <dbReference type="ARBA" id="ARBA00022691"/>
    </source>
</evidence>
<evidence type="ECO:0000256" key="7">
    <source>
        <dbReference type="ARBA" id="ARBA00023098"/>
    </source>
</evidence>
<evidence type="ECO:0000256" key="2">
    <source>
        <dbReference type="ARBA" id="ARBA00022516"/>
    </source>
</evidence>
<dbReference type="GO" id="GO:0032259">
    <property type="term" value="P:methylation"/>
    <property type="evidence" value="ECO:0007669"/>
    <property type="project" value="UniProtKB-KW"/>
</dbReference>
<dbReference type="Proteomes" id="UP000789706">
    <property type="component" value="Unassembled WGS sequence"/>
</dbReference>
<evidence type="ECO:0000256" key="11">
    <source>
        <dbReference type="SAM" id="Phobius"/>
    </source>
</evidence>
<evidence type="ECO:0000256" key="8">
    <source>
        <dbReference type="ARBA" id="ARBA00023136"/>
    </source>
</evidence>